<evidence type="ECO:0000256" key="3">
    <source>
        <dbReference type="ARBA" id="ARBA00023163"/>
    </source>
</evidence>
<evidence type="ECO:0000259" key="6">
    <source>
        <dbReference type="PROSITE" id="PS50977"/>
    </source>
</evidence>
<dbReference type="Gene3D" id="1.10.357.10">
    <property type="entry name" value="Tetracycline Repressor, domain 2"/>
    <property type="match status" value="1"/>
</dbReference>
<dbReference type="Pfam" id="PF00440">
    <property type="entry name" value="TetR_N"/>
    <property type="match status" value="1"/>
</dbReference>
<dbReference type="EMBL" id="JBHSXS010000027">
    <property type="protein sequence ID" value="MFC6884447.1"/>
    <property type="molecule type" value="Genomic_DNA"/>
</dbReference>
<dbReference type="PANTHER" id="PTHR30055:SF234">
    <property type="entry name" value="HTH-TYPE TRANSCRIPTIONAL REGULATOR BETI"/>
    <property type="match status" value="1"/>
</dbReference>
<feature type="compositionally biased region" description="Low complexity" evidence="5">
    <location>
        <begin position="30"/>
        <end position="42"/>
    </location>
</feature>
<evidence type="ECO:0000313" key="8">
    <source>
        <dbReference type="Proteomes" id="UP001596380"/>
    </source>
</evidence>
<feature type="compositionally biased region" description="Basic and acidic residues" evidence="5">
    <location>
        <begin position="55"/>
        <end position="66"/>
    </location>
</feature>
<dbReference type="Proteomes" id="UP001596380">
    <property type="component" value="Unassembled WGS sequence"/>
</dbReference>
<evidence type="ECO:0000256" key="1">
    <source>
        <dbReference type="ARBA" id="ARBA00023015"/>
    </source>
</evidence>
<dbReference type="PANTHER" id="PTHR30055">
    <property type="entry name" value="HTH-TYPE TRANSCRIPTIONAL REGULATOR RUTR"/>
    <property type="match status" value="1"/>
</dbReference>
<feature type="DNA-binding region" description="H-T-H motif" evidence="4">
    <location>
        <begin position="137"/>
        <end position="156"/>
    </location>
</feature>
<feature type="compositionally biased region" description="Polar residues" evidence="5">
    <location>
        <begin position="20"/>
        <end position="29"/>
    </location>
</feature>
<keyword evidence="2 4" id="KW-0238">DNA-binding</keyword>
<keyword evidence="8" id="KW-1185">Reference proteome</keyword>
<feature type="region of interest" description="Disordered" evidence="5">
    <location>
        <begin position="1"/>
        <end position="117"/>
    </location>
</feature>
<gene>
    <name evidence="7" type="ORF">ACFQKB_32135</name>
</gene>
<accession>A0ABW2CRJ3</accession>
<keyword evidence="3" id="KW-0804">Transcription</keyword>
<organism evidence="7 8">
    <name type="scientific">Actinomadura yumaensis</name>
    <dbReference type="NCBI Taxonomy" id="111807"/>
    <lineage>
        <taxon>Bacteria</taxon>
        <taxon>Bacillati</taxon>
        <taxon>Actinomycetota</taxon>
        <taxon>Actinomycetes</taxon>
        <taxon>Streptosporangiales</taxon>
        <taxon>Thermomonosporaceae</taxon>
        <taxon>Actinomadura</taxon>
    </lineage>
</organism>
<dbReference type="InterPro" id="IPR050109">
    <property type="entry name" value="HTH-type_TetR-like_transc_reg"/>
</dbReference>
<dbReference type="SUPFAM" id="SSF48498">
    <property type="entry name" value="Tetracyclin repressor-like, C-terminal domain"/>
    <property type="match status" value="1"/>
</dbReference>
<sequence>MNESVVPASATPGAGRENATGDTADTSAETAPADTGQAPAAAVQPGDDQAQSDGPGRDDGDGDGRGKRAQGGRDVPAGRGERTPGRDKKTRGAGKGEATRGTARGKGTRGRPARLSRERVVDAALEIVTREGGDALSMRRVADALGSAPMSIYRHVRDKDELLTLLMERVVAGLPRPDPPAPPRARLLALLTWQHDELGAHPWIVDVLAKGDLMAPSILWLLEDVYAAWLDCGLTLPQAADANRIAWNLIIGDLVQRTARAASPADKPRDGKPGGTQPAGDQPGGKGPERERAAGAGGTAPASGDGPGAGRVERQVSVPAAADPAVYPTLAALGAYWTAPDRRDRFRDDLATLVNALVDAMAGPDGTGV</sequence>
<protein>
    <submittedName>
        <fullName evidence="7">TetR family transcriptional regulator</fullName>
    </submittedName>
</protein>
<reference evidence="8" key="1">
    <citation type="journal article" date="2019" name="Int. J. Syst. Evol. Microbiol.">
        <title>The Global Catalogue of Microorganisms (GCM) 10K type strain sequencing project: providing services to taxonomists for standard genome sequencing and annotation.</title>
        <authorList>
            <consortium name="The Broad Institute Genomics Platform"/>
            <consortium name="The Broad Institute Genome Sequencing Center for Infectious Disease"/>
            <person name="Wu L."/>
            <person name="Ma J."/>
        </authorList>
    </citation>
    <scope>NUCLEOTIDE SEQUENCE [LARGE SCALE GENOMIC DNA]</scope>
    <source>
        <strain evidence="8">JCM 3369</strain>
    </source>
</reference>
<feature type="region of interest" description="Disordered" evidence="5">
    <location>
        <begin position="260"/>
        <end position="311"/>
    </location>
</feature>
<dbReference type="InterPro" id="IPR001647">
    <property type="entry name" value="HTH_TetR"/>
</dbReference>
<comment type="caution">
    <text evidence="7">The sequence shown here is derived from an EMBL/GenBank/DDBJ whole genome shotgun (WGS) entry which is preliminary data.</text>
</comment>
<dbReference type="RefSeq" id="WP_378047948.1">
    <property type="nucleotide sequence ID" value="NZ_JBHSXE010000001.1"/>
</dbReference>
<evidence type="ECO:0000256" key="2">
    <source>
        <dbReference type="ARBA" id="ARBA00023125"/>
    </source>
</evidence>
<name>A0ABW2CRJ3_9ACTN</name>
<evidence type="ECO:0000313" key="7">
    <source>
        <dbReference type="EMBL" id="MFC6884447.1"/>
    </source>
</evidence>
<evidence type="ECO:0000256" key="5">
    <source>
        <dbReference type="SAM" id="MobiDB-lite"/>
    </source>
</evidence>
<dbReference type="PROSITE" id="PS50977">
    <property type="entry name" value="HTH_TETR_2"/>
    <property type="match status" value="1"/>
</dbReference>
<evidence type="ECO:0000256" key="4">
    <source>
        <dbReference type="PROSITE-ProRule" id="PRU00335"/>
    </source>
</evidence>
<dbReference type="InterPro" id="IPR009057">
    <property type="entry name" value="Homeodomain-like_sf"/>
</dbReference>
<dbReference type="InterPro" id="IPR036271">
    <property type="entry name" value="Tet_transcr_reg_TetR-rel_C_sf"/>
</dbReference>
<keyword evidence="1" id="KW-0805">Transcription regulation</keyword>
<dbReference type="SUPFAM" id="SSF46689">
    <property type="entry name" value="Homeodomain-like"/>
    <property type="match status" value="1"/>
</dbReference>
<proteinExistence type="predicted"/>
<feature type="domain" description="HTH tetR-type" evidence="6">
    <location>
        <begin position="114"/>
        <end position="174"/>
    </location>
</feature>